<dbReference type="PROSITE" id="PS50893">
    <property type="entry name" value="ABC_TRANSPORTER_2"/>
    <property type="match status" value="1"/>
</dbReference>
<dbReference type="SMART" id="SM00382">
    <property type="entry name" value="AAA"/>
    <property type="match status" value="1"/>
</dbReference>
<dbReference type="EMBL" id="JBHSWH010000001">
    <property type="protein sequence ID" value="MFC6706826.1"/>
    <property type="molecule type" value="Genomic_DNA"/>
</dbReference>
<dbReference type="Pfam" id="PF08352">
    <property type="entry name" value="oligo_HPY"/>
    <property type="match status" value="1"/>
</dbReference>
<dbReference type="RefSeq" id="WP_382403508.1">
    <property type="nucleotide sequence ID" value="NZ_JBHSWH010000001.1"/>
</dbReference>
<reference evidence="10" key="1">
    <citation type="journal article" date="2019" name="Int. J. Syst. Evol. Microbiol.">
        <title>The Global Catalogue of Microorganisms (GCM) 10K type strain sequencing project: providing services to taxonomists for standard genome sequencing and annotation.</title>
        <authorList>
            <consortium name="The Broad Institute Genomics Platform"/>
            <consortium name="The Broad Institute Genome Sequencing Center for Infectious Disease"/>
            <person name="Wu L."/>
            <person name="Ma J."/>
        </authorList>
    </citation>
    <scope>NUCLEOTIDE SEQUENCE [LARGE SCALE GENOMIC DNA]</scope>
    <source>
        <strain evidence="10">CCUG 58127</strain>
    </source>
</reference>
<dbReference type="InterPro" id="IPR017871">
    <property type="entry name" value="ABC_transporter-like_CS"/>
</dbReference>
<dbReference type="Proteomes" id="UP001596298">
    <property type="component" value="Unassembled WGS sequence"/>
</dbReference>
<keyword evidence="3" id="KW-0813">Transport</keyword>
<feature type="domain" description="ABC transporter" evidence="8">
    <location>
        <begin position="6"/>
        <end position="257"/>
    </location>
</feature>
<dbReference type="InterPro" id="IPR013563">
    <property type="entry name" value="Oligopep_ABC_C"/>
</dbReference>
<dbReference type="Pfam" id="PF00005">
    <property type="entry name" value="ABC_tran"/>
    <property type="match status" value="1"/>
</dbReference>
<name>A0ABW2AKG6_9MICO</name>
<keyword evidence="10" id="KW-1185">Reference proteome</keyword>
<keyword evidence="7" id="KW-0472">Membrane</keyword>
<comment type="similarity">
    <text evidence="2">Belongs to the ABC transporter superfamily.</text>
</comment>
<evidence type="ECO:0000313" key="10">
    <source>
        <dbReference type="Proteomes" id="UP001596298"/>
    </source>
</evidence>
<dbReference type="PANTHER" id="PTHR43297">
    <property type="entry name" value="OLIGOPEPTIDE TRANSPORT ATP-BINDING PROTEIN APPD"/>
    <property type="match status" value="1"/>
</dbReference>
<sequence length="344" mass="37380">MTEPILSIQDLRVTFRSRSESVHAVDGVSFDVYPGETVGVVGESGSGKSVTMLSILQLLPQTSRVVTSGRVLFQGKDVLKASQRELRHIRGREIALIPQDPMTCLDPVLRVGGQLREAIRAHNAVPKAEQRRRGVKLLDSVGLPQPERQYGQFPHEFSGGMRQRAMIAMGMANGPSLLIADEPTTALDVTIQAQVMDILRAAQAETQAGLVLITHDLGLIAEMADRVVVMYAGHVVESGDVRTIFAQPRHPYTLGLLGSLPQTGGDQDWLRPIPGSPPDLARVPSGCPFHPRCLHSRGREICSTQRPELTPAGETGAHQSACHFANELDNETVHDLLKAAEDIQ</sequence>
<evidence type="ECO:0000256" key="2">
    <source>
        <dbReference type="ARBA" id="ARBA00005417"/>
    </source>
</evidence>
<keyword evidence="5" id="KW-0547">Nucleotide-binding</keyword>
<evidence type="ECO:0000256" key="6">
    <source>
        <dbReference type="ARBA" id="ARBA00022840"/>
    </source>
</evidence>
<proteinExistence type="inferred from homology"/>
<dbReference type="InterPro" id="IPR003439">
    <property type="entry name" value="ABC_transporter-like_ATP-bd"/>
</dbReference>
<evidence type="ECO:0000256" key="4">
    <source>
        <dbReference type="ARBA" id="ARBA00022475"/>
    </source>
</evidence>
<evidence type="ECO:0000259" key="8">
    <source>
        <dbReference type="PROSITE" id="PS50893"/>
    </source>
</evidence>
<dbReference type="CDD" id="cd03257">
    <property type="entry name" value="ABC_NikE_OppD_transporters"/>
    <property type="match status" value="1"/>
</dbReference>
<evidence type="ECO:0000256" key="3">
    <source>
        <dbReference type="ARBA" id="ARBA00022448"/>
    </source>
</evidence>
<dbReference type="SUPFAM" id="SSF52540">
    <property type="entry name" value="P-loop containing nucleoside triphosphate hydrolases"/>
    <property type="match status" value="1"/>
</dbReference>
<gene>
    <name evidence="9" type="ORF">ACFQDH_16585</name>
</gene>
<evidence type="ECO:0000313" key="9">
    <source>
        <dbReference type="EMBL" id="MFC6706826.1"/>
    </source>
</evidence>
<dbReference type="Gene3D" id="3.40.50.300">
    <property type="entry name" value="P-loop containing nucleotide triphosphate hydrolases"/>
    <property type="match status" value="1"/>
</dbReference>
<dbReference type="InterPro" id="IPR050388">
    <property type="entry name" value="ABC_Ni/Peptide_Import"/>
</dbReference>
<evidence type="ECO:0000256" key="5">
    <source>
        <dbReference type="ARBA" id="ARBA00022741"/>
    </source>
</evidence>
<evidence type="ECO:0000256" key="7">
    <source>
        <dbReference type="ARBA" id="ARBA00023136"/>
    </source>
</evidence>
<evidence type="ECO:0000256" key="1">
    <source>
        <dbReference type="ARBA" id="ARBA00004202"/>
    </source>
</evidence>
<comment type="caution">
    <text evidence="9">The sequence shown here is derived from an EMBL/GenBank/DDBJ whole genome shotgun (WGS) entry which is preliminary data.</text>
</comment>
<comment type="subcellular location">
    <subcellularLocation>
        <location evidence="1">Cell membrane</location>
        <topology evidence="1">Peripheral membrane protein</topology>
    </subcellularLocation>
</comment>
<dbReference type="GO" id="GO:0005524">
    <property type="term" value="F:ATP binding"/>
    <property type="evidence" value="ECO:0007669"/>
    <property type="project" value="UniProtKB-KW"/>
</dbReference>
<dbReference type="InterPro" id="IPR003593">
    <property type="entry name" value="AAA+_ATPase"/>
</dbReference>
<protein>
    <submittedName>
        <fullName evidence="9">ABC transporter ATP-binding protein</fullName>
    </submittedName>
</protein>
<dbReference type="PROSITE" id="PS00211">
    <property type="entry name" value="ABC_TRANSPORTER_1"/>
    <property type="match status" value="1"/>
</dbReference>
<keyword evidence="4" id="KW-1003">Cell membrane</keyword>
<keyword evidence="6 9" id="KW-0067">ATP-binding</keyword>
<accession>A0ABW2AKG6</accession>
<organism evidence="9 10">
    <name type="scientific">Flexivirga alba</name>
    <dbReference type="NCBI Taxonomy" id="702742"/>
    <lineage>
        <taxon>Bacteria</taxon>
        <taxon>Bacillati</taxon>
        <taxon>Actinomycetota</taxon>
        <taxon>Actinomycetes</taxon>
        <taxon>Micrococcales</taxon>
        <taxon>Dermacoccaceae</taxon>
        <taxon>Flexivirga</taxon>
    </lineage>
</organism>
<dbReference type="NCBIfam" id="TIGR01727">
    <property type="entry name" value="oligo_HPY"/>
    <property type="match status" value="1"/>
</dbReference>
<dbReference type="PANTHER" id="PTHR43297:SF2">
    <property type="entry name" value="DIPEPTIDE TRANSPORT ATP-BINDING PROTEIN DPPD"/>
    <property type="match status" value="1"/>
</dbReference>
<dbReference type="InterPro" id="IPR027417">
    <property type="entry name" value="P-loop_NTPase"/>
</dbReference>